<evidence type="ECO:0000313" key="9">
    <source>
        <dbReference type="EMBL" id="KAL0572575.1"/>
    </source>
</evidence>
<feature type="compositionally biased region" description="Basic and acidic residues" evidence="6">
    <location>
        <begin position="1247"/>
        <end position="1282"/>
    </location>
</feature>
<evidence type="ECO:0000256" key="6">
    <source>
        <dbReference type="SAM" id="MobiDB-lite"/>
    </source>
</evidence>
<organism evidence="9 10">
    <name type="scientific">Marasmius crinis-equi</name>
    <dbReference type="NCBI Taxonomy" id="585013"/>
    <lineage>
        <taxon>Eukaryota</taxon>
        <taxon>Fungi</taxon>
        <taxon>Dikarya</taxon>
        <taxon>Basidiomycota</taxon>
        <taxon>Agaricomycotina</taxon>
        <taxon>Agaricomycetes</taxon>
        <taxon>Agaricomycetidae</taxon>
        <taxon>Agaricales</taxon>
        <taxon>Marasmiineae</taxon>
        <taxon>Marasmiaceae</taxon>
        <taxon>Marasmius</taxon>
    </lineage>
</organism>
<proteinExistence type="predicted"/>
<dbReference type="EMBL" id="JBAHYK010000613">
    <property type="protein sequence ID" value="KAL0572575.1"/>
    <property type="molecule type" value="Genomic_DNA"/>
</dbReference>
<feature type="compositionally biased region" description="Basic residues" evidence="6">
    <location>
        <begin position="1386"/>
        <end position="1402"/>
    </location>
</feature>
<dbReference type="SUPFAM" id="SSF46785">
    <property type="entry name" value="Winged helix' DNA-binding domain"/>
    <property type="match status" value="1"/>
</dbReference>
<feature type="compositionally biased region" description="Low complexity" evidence="6">
    <location>
        <begin position="1345"/>
        <end position="1356"/>
    </location>
</feature>
<feature type="compositionally biased region" description="Acidic residues" evidence="6">
    <location>
        <begin position="601"/>
        <end position="616"/>
    </location>
</feature>
<evidence type="ECO:0008006" key="11">
    <source>
        <dbReference type="Google" id="ProtNLM"/>
    </source>
</evidence>
<feature type="domain" description="B-block binding subunit of TFIIIC" evidence="7">
    <location>
        <begin position="94"/>
        <end position="145"/>
    </location>
</feature>
<comment type="subcellular location">
    <subcellularLocation>
        <location evidence="1">Nucleus</location>
    </subcellularLocation>
</comment>
<name>A0ABR3FBE3_9AGAR</name>
<reference evidence="9 10" key="1">
    <citation type="submission" date="2024-02" db="EMBL/GenBank/DDBJ databases">
        <title>A draft genome for the cacao thread blight pathogen Marasmius crinis-equi.</title>
        <authorList>
            <person name="Cohen S.P."/>
            <person name="Baruah I.K."/>
            <person name="Amoako-Attah I."/>
            <person name="Bukari Y."/>
            <person name="Meinhardt L.W."/>
            <person name="Bailey B.A."/>
        </authorList>
    </citation>
    <scope>NUCLEOTIDE SEQUENCE [LARGE SCALE GENOMIC DNA]</scope>
    <source>
        <strain evidence="9 10">GH-76</strain>
    </source>
</reference>
<feature type="compositionally biased region" description="Basic and acidic residues" evidence="6">
    <location>
        <begin position="617"/>
        <end position="633"/>
    </location>
</feature>
<dbReference type="SMART" id="SM00384">
    <property type="entry name" value="AT_hook"/>
    <property type="match status" value="3"/>
</dbReference>
<keyword evidence="5" id="KW-0539">Nucleus</keyword>
<dbReference type="Proteomes" id="UP001465976">
    <property type="component" value="Unassembled WGS sequence"/>
</dbReference>
<evidence type="ECO:0000259" key="7">
    <source>
        <dbReference type="Pfam" id="PF04182"/>
    </source>
</evidence>
<evidence type="ECO:0000313" key="10">
    <source>
        <dbReference type="Proteomes" id="UP001465976"/>
    </source>
</evidence>
<dbReference type="Pfam" id="PF04182">
    <property type="entry name" value="B-block_TFIIIC"/>
    <property type="match status" value="1"/>
</dbReference>
<protein>
    <recommendedName>
        <fullName evidence="11">B-block binding subunit of TFIIIC domain-containing protein</fullName>
    </recommendedName>
</protein>
<evidence type="ECO:0000259" key="8">
    <source>
        <dbReference type="Pfam" id="PF20222"/>
    </source>
</evidence>
<feature type="region of interest" description="Disordered" evidence="6">
    <location>
        <begin position="1343"/>
        <end position="1403"/>
    </location>
</feature>
<feature type="region of interest" description="Disordered" evidence="6">
    <location>
        <begin position="179"/>
        <end position="206"/>
    </location>
</feature>
<dbReference type="PANTHER" id="PTHR15180">
    <property type="entry name" value="GENERAL TRANSCRIPTION FACTOR 3C POLYPEPTIDE 1"/>
    <property type="match status" value="1"/>
</dbReference>
<comment type="caution">
    <text evidence="9">The sequence shown here is derived from an EMBL/GenBank/DDBJ whole genome shotgun (WGS) entry which is preliminary data.</text>
</comment>
<feature type="compositionally biased region" description="Basic and acidic residues" evidence="6">
    <location>
        <begin position="458"/>
        <end position="467"/>
    </location>
</feature>
<feature type="region of interest" description="Disordered" evidence="6">
    <location>
        <begin position="458"/>
        <end position="724"/>
    </location>
</feature>
<gene>
    <name evidence="9" type="ORF">V5O48_009395</name>
</gene>
<dbReference type="InterPro" id="IPR017956">
    <property type="entry name" value="AT_hook_DNA-bd_motif"/>
</dbReference>
<dbReference type="PANTHER" id="PTHR15180:SF1">
    <property type="entry name" value="GENERAL TRANSCRIPTION FACTOR 3C POLYPEPTIDE 1"/>
    <property type="match status" value="1"/>
</dbReference>
<dbReference type="InterPro" id="IPR035625">
    <property type="entry name" value="Tfc3-like_eWH"/>
</dbReference>
<keyword evidence="10" id="KW-1185">Reference proteome</keyword>
<keyword evidence="4" id="KW-0804">Transcription</keyword>
<dbReference type="InterPro" id="IPR036390">
    <property type="entry name" value="WH_DNA-bd_sf"/>
</dbReference>
<feature type="region of interest" description="Disordered" evidence="6">
    <location>
        <begin position="1237"/>
        <end position="1282"/>
    </location>
</feature>
<evidence type="ECO:0000256" key="1">
    <source>
        <dbReference type="ARBA" id="ARBA00004123"/>
    </source>
</evidence>
<keyword evidence="3" id="KW-0238">DNA-binding</keyword>
<dbReference type="InterPro" id="IPR007309">
    <property type="entry name" value="TFIIIC_Bblock-bd"/>
</dbReference>
<feature type="compositionally biased region" description="Polar residues" evidence="6">
    <location>
        <begin position="702"/>
        <end position="711"/>
    </location>
</feature>
<feature type="compositionally biased region" description="Acidic residues" evidence="6">
    <location>
        <begin position="504"/>
        <end position="515"/>
    </location>
</feature>
<dbReference type="Pfam" id="PF20222">
    <property type="entry name" value="DUF6581"/>
    <property type="match status" value="1"/>
</dbReference>
<evidence type="ECO:0000256" key="2">
    <source>
        <dbReference type="ARBA" id="ARBA00022553"/>
    </source>
</evidence>
<sequence length="2011" mass="223374">MPFQPTVRVGLIPEGVTSEVWVAPQSSAKRKANARGETHVEMQPPELNIVPDAKIRPLAELQTEYGDKLRIACDPDAIYASITGSHIRFSKLSPMVYSALQIITRGREKGVTVVDLGTRSGYDQKTCFYLVKQLLELNLVVKRRHGGVGTHFVIHRYIFERSPSWKAIREEELKAEQRQAQASEAKVEVDNEDEEQPETANSLGFPPLDARHLSSLPLVRARVVKLLKASKNNMHVSTNMLLTLGFSNPTKTDRRFFQSRIRDLVQQGVVEKVIVPSIRKKSTRTSNVLCLRLVDENATGGNDAGPSTGAEQQMHEDEVMDAEELVTVSGVKMNATIHRQIIELLEESGTRGMTLNELSTALDNFDKRTVELLLTRAEKVPPPSHLSDLGIAGLMETSGRERRHRYFTVSAYRTLVESENLDKSTAGYSDADLSNQGNFLPIDGSAFYDSEEALHRYQDSLRGDDPPKSATAATKKGKGRKEKAEKSASTAKARQTKKRKIDEVDVDEIISDGAEEPPKRKRRKEGENEGEEASISAPAPKKRGRPRKNPESVSAPVPKKRGRPRKDGTGDAGPSTASDAKKVSVPARRGRPRKSAALVEEAAEGNEPDQPAEEEERSQVQRDADIPEREADAAKNGNGATSRQATPEPIPIPQPQVEEETAVDEASPQVQSNVEAAMSDEQVPPRSTAEPTPVPEADSPHNDAQTAQNVPSDPVPPEVTVPSATEPLKAKATLPKAKVNVSGLRRENELLRVLELMGGIANIHSKELYDTHTSLVESLAKAGEPTSAPVGTRTDKRTVVGTFNSLESRGKVKQLTASVTAQLGISRSVVIAYLPALEDAKLNEFLASLGRVQPPPIPQAAGRKLSEPLEYGSEVSRASKSAAPLQMLQAETPIAENERWSKNATRAEELSSLNDEAIRSVLLAERSTLGQLYGTIMARVLRVRELHILALNAFESHNSSRQIVSHEKKIISLSFLSHDLPMSDYCKIVPPVEYSEEVLSFLSTEQGARTLVRDLPDQLPAHLQIGRSRARTRLLDNLETLRSLKLVTPLVPSTSQDPWLTCTSNGDHPTAFNPAPLEGWNPSTPMMAPNYWVFSDVAPIYHWARSETEPPFMCDVHVGSSAQASVYWSLLHDACTKQGLDIPKPTSPESSTGPLTVNASVARSLRRRVSWEGDYILTWHQIQYLKRFVDLTTKTTPLDKDDADTQIKKIAWVVCAPPDAVSRYYSNAQAKLVKEHTRKRTKQASTAKKEKQAREAKASLAKKAEEARKQRESEWDGLVEKVHPGPLQDAAAARIKRIRTRFLQSTTGKDTQKWESEILAAVQEAEMLSQKVLKSKLPGNLSKKQTATAGQASTSTVPPVATNPPEKSVRDLIADQGPPLAPKAAPPKKKRKTDKGKGKGTHRFQWNRDYEELARDACAIIKARCRDAPRLDWGAYEQVFPAVPRNTVRQRVAHIREVPANDTYLNRLEDRWYDLWVQHRGTTHLPDSDPTSPTNFNLVEHIEFLRKHIDKNALRVGYAQPQQAVPVVLPKSIELLQEQFDVVETVPAVPAWDFVWNATVEEGREKRMFTQPLIMQPDVLPFGEDTPSEAVSLAESALKMVLSTPNEFYDPERGAALLREVGEDDVSTATKGLLAQGVLSKLVRDPTKAKPGRQLKISDGNQNALNGIISRDTFQDAVSLRELSVQQGGEWREWPLLATDGDSAALIQLVSEDKVDFRIDTSGPQSARPMLDWNSKKADDDHIETAIHLRFHDLQISVQPEDMEVDERTPDVNANLVHGKTSTGDEGCCRLNDARGIVNCSACLEDSWTIRRERFDEAEFLIVQIVLWLVDQAGEGGVTKEDLVVNTKVTLDKLMPVIAKLVSEPFPALYWVGYTQQLLVAPAYLAKWTVVVNETPLMRVLPRRWMTTSGYKNMDIWDAGLRAVVGSVIFRPGISLYELRWRLRLVYDRQEVGDLLRALQESRILRNCSYVVDSTETMDGGLFPGLDEKEEKRVFYFIEDSKNWFQSGTRI</sequence>
<dbReference type="InterPro" id="IPR046488">
    <property type="entry name" value="Sfc3/Tfc3_C"/>
</dbReference>
<feature type="domain" description="Transcription factor tau subunit sfc3/Tfc3 C-terminal" evidence="8">
    <location>
        <begin position="1402"/>
        <end position="1762"/>
    </location>
</feature>
<dbReference type="InterPro" id="IPR044210">
    <property type="entry name" value="Tfc3-like"/>
</dbReference>
<dbReference type="PRINTS" id="PR00929">
    <property type="entry name" value="ATHOOK"/>
</dbReference>
<accession>A0ABR3FBE3</accession>
<keyword evidence="2" id="KW-0597">Phosphoprotein</keyword>
<dbReference type="CDD" id="cd16169">
    <property type="entry name" value="Tau138_eWH"/>
    <property type="match status" value="1"/>
</dbReference>
<evidence type="ECO:0000256" key="3">
    <source>
        <dbReference type="ARBA" id="ARBA00023125"/>
    </source>
</evidence>
<evidence type="ECO:0000256" key="5">
    <source>
        <dbReference type="ARBA" id="ARBA00023242"/>
    </source>
</evidence>
<evidence type="ECO:0000256" key="4">
    <source>
        <dbReference type="ARBA" id="ARBA00023163"/>
    </source>
</evidence>